<dbReference type="Proteomes" id="UP000499080">
    <property type="component" value="Unassembled WGS sequence"/>
</dbReference>
<organism evidence="1 2">
    <name type="scientific">Araneus ventricosus</name>
    <name type="common">Orbweaver spider</name>
    <name type="synonym">Epeira ventricosa</name>
    <dbReference type="NCBI Taxonomy" id="182803"/>
    <lineage>
        <taxon>Eukaryota</taxon>
        <taxon>Metazoa</taxon>
        <taxon>Ecdysozoa</taxon>
        <taxon>Arthropoda</taxon>
        <taxon>Chelicerata</taxon>
        <taxon>Arachnida</taxon>
        <taxon>Araneae</taxon>
        <taxon>Araneomorphae</taxon>
        <taxon>Entelegynae</taxon>
        <taxon>Araneoidea</taxon>
        <taxon>Araneidae</taxon>
        <taxon>Araneus</taxon>
    </lineage>
</organism>
<keyword evidence="2" id="KW-1185">Reference proteome</keyword>
<proteinExistence type="predicted"/>
<reference evidence="1 2" key="1">
    <citation type="journal article" date="2019" name="Sci. Rep.">
        <title>Orb-weaving spider Araneus ventricosus genome elucidates the spidroin gene catalogue.</title>
        <authorList>
            <person name="Kono N."/>
            <person name="Nakamura H."/>
            <person name="Ohtoshi R."/>
            <person name="Moran D.A.P."/>
            <person name="Shinohara A."/>
            <person name="Yoshida Y."/>
            <person name="Fujiwara M."/>
            <person name="Mori M."/>
            <person name="Tomita M."/>
            <person name="Arakawa K."/>
        </authorList>
    </citation>
    <scope>NUCLEOTIDE SEQUENCE [LARGE SCALE GENOMIC DNA]</scope>
</reference>
<name>A0A4Y2ADD8_ARAVE</name>
<protein>
    <submittedName>
        <fullName evidence="1">Uncharacterized protein</fullName>
    </submittedName>
</protein>
<accession>A0A4Y2ADD8</accession>
<dbReference type="AlphaFoldDB" id="A0A4Y2ADD8"/>
<comment type="caution">
    <text evidence="1">The sequence shown here is derived from an EMBL/GenBank/DDBJ whole genome shotgun (WGS) entry which is preliminary data.</text>
</comment>
<gene>
    <name evidence="1" type="ORF">AVEN_152929_1</name>
</gene>
<evidence type="ECO:0000313" key="1">
    <source>
        <dbReference type="EMBL" id="GBL77710.1"/>
    </source>
</evidence>
<evidence type="ECO:0000313" key="2">
    <source>
        <dbReference type="Proteomes" id="UP000499080"/>
    </source>
</evidence>
<sequence length="146" mass="17143">MKNSPQQKTPETGQAIRAIKFMEKLLADPSLTTFTDAPCYRDLREAWYLERFLFYWKTSQSVIRCDAINATRCTWSWHSSFIAVFFTESRPSRFLRDVESIFWQLDYVSRILTSSEARHTNTFANIVQGMNDVQMMIADFRFALKG</sequence>
<dbReference type="EMBL" id="BGPR01000013">
    <property type="protein sequence ID" value="GBL77710.1"/>
    <property type="molecule type" value="Genomic_DNA"/>
</dbReference>